<comment type="caution">
    <text evidence="2">The sequence shown here is derived from an EMBL/GenBank/DDBJ whole genome shotgun (WGS) entry which is preliminary data.</text>
</comment>
<dbReference type="Gene3D" id="2.60.300.12">
    <property type="entry name" value="HesB-like domain"/>
    <property type="match status" value="1"/>
</dbReference>
<dbReference type="NCBIfam" id="TIGR00049">
    <property type="entry name" value="iron-sulfur cluster assembly accessory protein"/>
    <property type="match status" value="1"/>
</dbReference>
<dbReference type="GO" id="GO:0016226">
    <property type="term" value="P:iron-sulfur cluster assembly"/>
    <property type="evidence" value="ECO:0007669"/>
    <property type="project" value="InterPro"/>
</dbReference>
<protein>
    <recommendedName>
        <fullName evidence="1">Core domain-containing protein</fullName>
    </recommendedName>
</protein>
<dbReference type="InterPro" id="IPR000361">
    <property type="entry name" value="ATAP_core_dom"/>
</dbReference>
<dbReference type="SUPFAM" id="SSF89360">
    <property type="entry name" value="HesB-like domain"/>
    <property type="match status" value="1"/>
</dbReference>
<sequence>MQKVEGFIEVTPDAKKRLLEAISKFGKNYQYVRIEVESGGCACGCGAGFSYAMSLEENPTEEDLVQDLGEIKLVSSKMSAELLKGSVIDYYEGLEASGFVVNNPNIQGSGCGCGGH</sequence>
<dbReference type="AlphaFoldDB" id="A0A2R6A8E9"/>
<dbReference type="GO" id="GO:0051537">
    <property type="term" value="F:2 iron, 2 sulfur cluster binding"/>
    <property type="evidence" value="ECO:0007669"/>
    <property type="project" value="TreeGrafter"/>
</dbReference>
<accession>A0A2R6A8E9</accession>
<dbReference type="GO" id="GO:0005506">
    <property type="term" value="F:iron ion binding"/>
    <property type="evidence" value="ECO:0007669"/>
    <property type="project" value="TreeGrafter"/>
</dbReference>
<proteinExistence type="predicted"/>
<evidence type="ECO:0000259" key="1">
    <source>
        <dbReference type="Pfam" id="PF01521"/>
    </source>
</evidence>
<dbReference type="GO" id="GO:0051539">
    <property type="term" value="F:4 iron, 4 sulfur cluster binding"/>
    <property type="evidence" value="ECO:0007669"/>
    <property type="project" value="TreeGrafter"/>
</dbReference>
<reference evidence="2 3" key="1">
    <citation type="submission" date="2017-04" db="EMBL/GenBank/DDBJ databases">
        <title>Novel microbial lineages endemic to geothermal iron-oxide mats fill important gaps in the evolutionary history of Archaea.</title>
        <authorList>
            <person name="Jay Z.J."/>
            <person name="Beam J.P."/>
            <person name="Dlakic M."/>
            <person name="Rusch D.B."/>
            <person name="Kozubal M.A."/>
            <person name="Inskeep W.P."/>
        </authorList>
    </citation>
    <scope>NUCLEOTIDE SEQUENCE [LARGE SCALE GENOMIC DNA]</scope>
    <source>
        <strain evidence="2">OSP_D</strain>
    </source>
</reference>
<dbReference type="InterPro" id="IPR016092">
    <property type="entry name" value="ATAP"/>
</dbReference>
<feature type="domain" description="Core" evidence="1">
    <location>
        <begin position="8"/>
        <end position="113"/>
    </location>
</feature>
<dbReference type="Pfam" id="PF01521">
    <property type="entry name" value="Fe-S_biosyn"/>
    <property type="match status" value="1"/>
</dbReference>
<evidence type="ECO:0000313" key="3">
    <source>
        <dbReference type="Proteomes" id="UP000240880"/>
    </source>
</evidence>
<evidence type="ECO:0000313" key="2">
    <source>
        <dbReference type="EMBL" id="PSN82680.1"/>
    </source>
</evidence>
<dbReference type="InterPro" id="IPR035903">
    <property type="entry name" value="HesB-like_dom_sf"/>
</dbReference>
<gene>
    <name evidence="2" type="ORF">B9Q01_07330</name>
</gene>
<organism evidence="2 3">
    <name type="scientific">Candidatus Marsarchaeota G1 archaeon OSP_D</name>
    <dbReference type="NCBI Taxonomy" id="1978155"/>
    <lineage>
        <taxon>Archaea</taxon>
        <taxon>Candidatus Marsarchaeota</taxon>
        <taxon>Candidatus Marsarchaeota group 1</taxon>
    </lineage>
</organism>
<dbReference type="PANTHER" id="PTHR43011:SF1">
    <property type="entry name" value="IRON-SULFUR CLUSTER ASSEMBLY 2 HOMOLOG, MITOCHONDRIAL"/>
    <property type="match status" value="1"/>
</dbReference>
<dbReference type="Proteomes" id="UP000240880">
    <property type="component" value="Unassembled WGS sequence"/>
</dbReference>
<dbReference type="EMBL" id="NEXC01000058">
    <property type="protein sequence ID" value="PSN82680.1"/>
    <property type="molecule type" value="Genomic_DNA"/>
</dbReference>
<dbReference type="PANTHER" id="PTHR43011">
    <property type="entry name" value="IRON-SULFUR CLUSTER ASSEMBLY 2 HOMOLOG, MITOCHONDRIAL"/>
    <property type="match status" value="1"/>
</dbReference>
<name>A0A2R6A8E9_9ARCH</name>